<dbReference type="Proteomes" id="UP000318420">
    <property type="component" value="Segment"/>
</dbReference>
<reference evidence="1 2" key="1">
    <citation type="submission" date="2019-04" db="EMBL/GenBank/DDBJ databases">
        <title>Novel bacteriophages capable of disrupting biofilms from clinical strains of Aeromonas hydrophila with intrinsic antibiotic resistance.</title>
        <authorList>
            <person name="Kabwe M."/>
            <person name="Brown T.L."/>
            <person name="Speirs L."/>
            <person name="Ku H."/>
            <person name="Leach M."/>
            <person name="Chan H.T."/>
            <person name="Petrovski S."/>
            <person name="Lock P."/>
            <person name="Tucci J."/>
        </authorList>
    </citation>
    <scope>NUCLEOTIDE SEQUENCE [LARGE SCALE GENOMIC DNA]</scope>
</reference>
<accession>A0A514A1L9</accession>
<protein>
    <submittedName>
        <fullName evidence="1">Uncharacterized protein</fullName>
    </submittedName>
</protein>
<name>A0A514A1L9_9CAUD</name>
<sequence>MKNYRLKIKDLFKGRVVYLAEPGCTPVKVKVVGHINSYVSFLTIAIDTSGRPEAEILKQHNGRYSVADPAMVMKIAASRGKESPLGNGSIGLVERHISPIKYVQLLDENNTQHDIQDFYFDPSESKLKVFSNLKQAERYADFPETFGEGLESIFTVED</sequence>
<organism evidence="1 2">
    <name type="scientific">Aeromonas phage LAh10</name>
    <dbReference type="NCBI Taxonomy" id="2591025"/>
    <lineage>
        <taxon>Viruses</taxon>
        <taxon>Duplodnaviria</taxon>
        <taxon>Heunggongvirae</taxon>
        <taxon>Uroviricota</taxon>
        <taxon>Caudoviricetes</taxon>
        <taxon>Chimalliviridae</taxon>
        <taxon>Ludhianavirus</taxon>
        <taxon>Ludhianavirus LAh10</taxon>
    </lineage>
</organism>
<keyword evidence="2" id="KW-1185">Reference proteome</keyword>
<gene>
    <name evidence="1" type="ORF">LAh10_68</name>
</gene>
<dbReference type="EMBL" id="MK838116">
    <property type="protein sequence ID" value="QDH47174.1"/>
    <property type="molecule type" value="Genomic_DNA"/>
</dbReference>
<evidence type="ECO:0000313" key="2">
    <source>
        <dbReference type="Proteomes" id="UP000318420"/>
    </source>
</evidence>
<evidence type="ECO:0000313" key="1">
    <source>
        <dbReference type="EMBL" id="QDH47174.1"/>
    </source>
</evidence>
<proteinExistence type="predicted"/>